<gene>
    <name evidence="1" type="ORF">KPP2020_057</name>
</gene>
<accession>A0AAF0BYB6</accession>
<organism evidence="1 2">
    <name type="scientific">Klebsiella phage KPP2020</name>
    <dbReference type="NCBI Taxonomy" id="3017288"/>
    <lineage>
        <taxon>Viruses</taxon>
        <taxon>Duplodnaviria</taxon>
        <taxon>Heunggongvirae</taxon>
        <taxon>Uroviricota</taxon>
        <taxon>Caudoviricetes</taxon>
        <taxon>Drexlerviridae</taxon>
        <taxon>Webervirus</taxon>
        <taxon>Webervirus KPP2020</taxon>
    </lineage>
</organism>
<proteinExistence type="predicted"/>
<name>A0AAF0BYB6_9CAUD</name>
<sequence>MTVKRHLPNQWKYTPCSLPWTALVDEYGIGIPAKVRSLVVAENRGMAIPPGLSRAGGWGIAPPKRRYCDYLPWRAR</sequence>
<dbReference type="Proteomes" id="UP001217198">
    <property type="component" value="Segment"/>
</dbReference>
<keyword evidence="2" id="KW-1185">Reference proteome</keyword>
<evidence type="ECO:0000313" key="1">
    <source>
        <dbReference type="EMBL" id="WCR32877.1"/>
    </source>
</evidence>
<reference evidence="1" key="1">
    <citation type="submission" date="2022-12" db="EMBL/GenBank/DDBJ databases">
        <authorList>
            <person name="Lee J.-H."/>
            <person name="Jung S.-H."/>
        </authorList>
    </citation>
    <scope>NUCLEOTIDE SEQUENCE</scope>
</reference>
<evidence type="ECO:0000313" key="2">
    <source>
        <dbReference type="Proteomes" id="UP001217198"/>
    </source>
</evidence>
<protein>
    <submittedName>
        <fullName evidence="1">Terminase</fullName>
    </submittedName>
</protein>
<dbReference type="EMBL" id="OQ031071">
    <property type="protein sequence ID" value="WCR32877.1"/>
    <property type="molecule type" value="Genomic_DNA"/>
</dbReference>